<evidence type="ECO:0000256" key="1">
    <source>
        <dbReference type="ARBA" id="ARBA00004123"/>
    </source>
</evidence>
<dbReference type="Proteomes" id="UP000016922">
    <property type="component" value="Unassembled WGS sequence"/>
</dbReference>
<dbReference type="GeneID" id="19466638"/>
<dbReference type="eggNOG" id="ENOG502S9JT">
    <property type="taxonomic scope" value="Eukaryota"/>
</dbReference>
<comment type="subcellular location">
    <subcellularLocation>
        <location evidence="2">Chromosome</location>
        <location evidence="2">Centromere</location>
        <location evidence="2">Kinetochore</location>
    </subcellularLocation>
    <subcellularLocation>
        <location evidence="1">Nucleus</location>
    </subcellularLocation>
</comment>
<dbReference type="OrthoDB" id="18453at2759"/>
<reference evidence="12 13" key="1">
    <citation type="journal article" date="2013" name="BMC Genomics">
        <title>Genomics-driven discovery of the pneumocandin biosynthetic gene cluster in the fungus Glarea lozoyensis.</title>
        <authorList>
            <person name="Chen L."/>
            <person name="Yue Q."/>
            <person name="Zhang X."/>
            <person name="Xiang M."/>
            <person name="Wang C."/>
            <person name="Li S."/>
            <person name="Che Y."/>
            <person name="Ortiz-Lopez F.J."/>
            <person name="Bills G.F."/>
            <person name="Liu X."/>
            <person name="An Z."/>
        </authorList>
    </citation>
    <scope>NUCLEOTIDE SEQUENCE [LARGE SCALE GENOMIC DNA]</scope>
    <source>
        <strain evidence="13">ATCC 20868 / MF5171</strain>
    </source>
</reference>
<evidence type="ECO:0000256" key="11">
    <source>
        <dbReference type="SAM" id="MobiDB-lite"/>
    </source>
</evidence>
<feature type="coiled-coil region" evidence="10">
    <location>
        <begin position="154"/>
        <end position="181"/>
    </location>
</feature>
<evidence type="ECO:0000256" key="10">
    <source>
        <dbReference type="SAM" id="Coils"/>
    </source>
</evidence>
<keyword evidence="5" id="KW-0498">Mitosis</keyword>
<evidence type="ECO:0000313" key="13">
    <source>
        <dbReference type="Proteomes" id="UP000016922"/>
    </source>
</evidence>
<dbReference type="GO" id="GO:0000444">
    <property type="term" value="C:MIS12/MIND type complex"/>
    <property type="evidence" value="ECO:0007669"/>
    <property type="project" value="InterPro"/>
</dbReference>
<keyword evidence="4" id="KW-0132">Cell division</keyword>
<gene>
    <name evidence="12" type="ORF">GLAREA_07585</name>
</gene>
<dbReference type="KEGG" id="glz:GLAREA_07585"/>
<evidence type="ECO:0000256" key="9">
    <source>
        <dbReference type="ARBA" id="ARBA00023328"/>
    </source>
</evidence>
<keyword evidence="6" id="KW-0995">Kinetochore</keyword>
<dbReference type="OMA" id="IHLAHLM"/>
<dbReference type="GO" id="GO:0007059">
    <property type="term" value="P:chromosome segregation"/>
    <property type="evidence" value="ECO:0007669"/>
    <property type="project" value="TreeGrafter"/>
</dbReference>
<keyword evidence="8" id="KW-0131">Cell cycle</keyword>
<keyword evidence="3" id="KW-0158">Chromosome</keyword>
<keyword evidence="9" id="KW-0137">Centromere</keyword>
<evidence type="ECO:0000313" key="12">
    <source>
        <dbReference type="EMBL" id="EPE32452.1"/>
    </source>
</evidence>
<evidence type="ECO:0000256" key="7">
    <source>
        <dbReference type="ARBA" id="ARBA00023242"/>
    </source>
</evidence>
<keyword evidence="13" id="KW-1185">Reference proteome</keyword>
<evidence type="ECO:0000256" key="4">
    <source>
        <dbReference type="ARBA" id="ARBA00022618"/>
    </source>
</evidence>
<dbReference type="Pfam" id="PF03980">
    <property type="entry name" value="Nnf1"/>
    <property type="match status" value="1"/>
</dbReference>
<evidence type="ECO:0000256" key="6">
    <source>
        <dbReference type="ARBA" id="ARBA00022838"/>
    </source>
</evidence>
<dbReference type="HOGENOM" id="CLU_064565_1_0_1"/>
<dbReference type="AlphaFoldDB" id="S3D1M8"/>
<dbReference type="InterPro" id="IPR007128">
    <property type="entry name" value="PMF1/Nnf1"/>
</dbReference>
<dbReference type="PANTHER" id="PTHR15459:SF3">
    <property type="entry name" value="POLYAMINE-MODULATED FACTOR 1"/>
    <property type="match status" value="1"/>
</dbReference>
<dbReference type="PANTHER" id="PTHR15459">
    <property type="entry name" value="POLYAMINE-MODULATED FACTOR 1"/>
    <property type="match status" value="1"/>
</dbReference>
<keyword evidence="10" id="KW-0175">Coiled coil</keyword>
<proteinExistence type="predicted"/>
<protein>
    <submittedName>
        <fullName evidence="12">Uncharacterized protein</fullName>
    </submittedName>
</protein>
<sequence length="215" mass="22741">MAQPEKSPSPPPPVPTPLTPGPRATAFTTLYSKTLTATLNAISYDAFAACFPEIARKAPGALRVFHGQFLGRLEGLAVEEFNTILTERNVVSNLNKLESIISSARYLKTTADSSSTTTTSQPPPPPHTLPPSALLTAHLKPHLAAQQSHLNAKLQTVESMNATLADEIEGQKKEIERLMRGLGGLVGDLEDASVEVGGRGQELAGEGRGVEGLLG</sequence>
<feature type="region of interest" description="Disordered" evidence="11">
    <location>
        <begin position="1"/>
        <end position="21"/>
    </location>
</feature>
<feature type="compositionally biased region" description="Low complexity" evidence="11">
    <location>
        <begin position="111"/>
        <end position="120"/>
    </location>
</feature>
<evidence type="ECO:0000256" key="5">
    <source>
        <dbReference type="ARBA" id="ARBA00022776"/>
    </source>
</evidence>
<name>S3D1M8_GLAL2</name>
<dbReference type="RefSeq" id="XP_008080464.1">
    <property type="nucleotide sequence ID" value="XM_008082273.1"/>
</dbReference>
<organism evidence="12 13">
    <name type="scientific">Glarea lozoyensis (strain ATCC 20868 / MF5171)</name>
    <dbReference type="NCBI Taxonomy" id="1116229"/>
    <lineage>
        <taxon>Eukaryota</taxon>
        <taxon>Fungi</taxon>
        <taxon>Dikarya</taxon>
        <taxon>Ascomycota</taxon>
        <taxon>Pezizomycotina</taxon>
        <taxon>Leotiomycetes</taxon>
        <taxon>Helotiales</taxon>
        <taxon>Helotiaceae</taxon>
        <taxon>Glarea</taxon>
    </lineage>
</organism>
<feature type="compositionally biased region" description="Pro residues" evidence="11">
    <location>
        <begin position="7"/>
        <end position="20"/>
    </location>
</feature>
<dbReference type="GO" id="GO:0005634">
    <property type="term" value="C:nucleus"/>
    <property type="evidence" value="ECO:0007669"/>
    <property type="project" value="UniProtKB-SubCell"/>
</dbReference>
<dbReference type="EMBL" id="KE145359">
    <property type="protein sequence ID" value="EPE32452.1"/>
    <property type="molecule type" value="Genomic_DNA"/>
</dbReference>
<accession>S3D1M8</accession>
<dbReference type="GO" id="GO:0051301">
    <property type="term" value="P:cell division"/>
    <property type="evidence" value="ECO:0007669"/>
    <property type="project" value="UniProtKB-KW"/>
</dbReference>
<evidence type="ECO:0000256" key="2">
    <source>
        <dbReference type="ARBA" id="ARBA00004629"/>
    </source>
</evidence>
<keyword evidence="7" id="KW-0539">Nucleus</keyword>
<evidence type="ECO:0000256" key="3">
    <source>
        <dbReference type="ARBA" id="ARBA00022454"/>
    </source>
</evidence>
<evidence type="ECO:0000256" key="8">
    <source>
        <dbReference type="ARBA" id="ARBA00023306"/>
    </source>
</evidence>
<feature type="region of interest" description="Disordered" evidence="11">
    <location>
        <begin position="111"/>
        <end position="130"/>
    </location>
</feature>